<dbReference type="AlphaFoldDB" id="A0A1X1K5M1"/>
<evidence type="ECO:0000313" key="1">
    <source>
        <dbReference type="EMBL" id="ORO94758.1"/>
    </source>
</evidence>
<dbReference type="Gene3D" id="1.10.720.30">
    <property type="entry name" value="SAP domain"/>
    <property type="match status" value="1"/>
</dbReference>
<gene>
    <name evidence="1" type="ORF">B7698_05810</name>
</gene>
<dbReference type="EMBL" id="NCVH01000031">
    <property type="protein sequence ID" value="ORO94758.1"/>
    <property type="molecule type" value="Genomic_DNA"/>
</dbReference>
<evidence type="ECO:0008006" key="3">
    <source>
        <dbReference type="Google" id="ProtNLM"/>
    </source>
</evidence>
<accession>A0A1X1K5M1</accession>
<name>A0A1X1K5M1_STRMT</name>
<reference evidence="1 2" key="1">
    <citation type="journal article" date="2016" name="Eur. J. Clin. Microbiol. Infect. Dis.">
        <title>Whole genome sequencing as a tool for phylogenetic analysis of clinical strains of Mitis group streptococci.</title>
        <authorList>
            <person name="Rasmussen L.H."/>
            <person name="Dargis R."/>
            <person name="Hojholt K."/>
            <person name="Christensen J.J."/>
            <person name="Skovgaard O."/>
            <person name="Justesen U.S."/>
            <person name="Rosenvinge F.S."/>
            <person name="Moser C."/>
            <person name="Lukjancenko O."/>
            <person name="Rasmussen S."/>
            <person name="Nielsen X.C."/>
        </authorList>
    </citation>
    <scope>NUCLEOTIDE SEQUENCE [LARGE SCALE GENOMIC DNA]</scope>
    <source>
        <strain evidence="1 2">RH_17439_08</strain>
    </source>
</reference>
<proteinExistence type="predicted"/>
<evidence type="ECO:0000313" key="2">
    <source>
        <dbReference type="Proteomes" id="UP000193367"/>
    </source>
</evidence>
<sequence>MALYRDIKTGAVISSDSLIGGDWVLVDTANSAATDMTVAELKSTLEDMGVDYERGLKKSELVTLYEASREL</sequence>
<comment type="caution">
    <text evidence="1">The sequence shown here is derived from an EMBL/GenBank/DDBJ whole genome shotgun (WGS) entry which is preliminary data.</text>
</comment>
<dbReference type="InterPro" id="IPR036361">
    <property type="entry name" value="SAP_dom_sf"/>
</dbReference>
<protein>
    <recommendedName>
        <fullName evidence="3">HeH/LEM domain-containing protein</fullName>
    </recommendedName>
</protein>
<organism evidence="1 2">
    <name type="scientific">Streptococcus mitis</name>
    <dbReference type="NCBI Taxonomy" id="28037"/>
    <lineage>
        <taxon>Bacteria</taxon>
        <taxon>Bacillati</taxon>
        <taxon>Bacillota</taxon>
        <taxon>Bacilli</taxon>
        <taxon>Lactobacillales</taxon>
        <taxon>Streptococcaceae</taxon>
        <taxon>Streptococcus</taxon>
        <taxon>Streptococcus mitis group</taxon>
    </lineage>
</organism>
<dbReference type="Proteomes" id="UP000193367">
    <property type="component" value="Unassembled WGS sequence"/>
</dbReference>